<dbReference type="Proteomes" id="UP000321362">
    <property type="component" value="Chromosome"/>
</dbReference>
<dbReference type="EMBL" id="CP042437">
    <property type="protein sequence ID" value="QEC75635.1"/>
    <property type="molecule type" value="Genomic_DNA"/>
</dbReference>
<dbReference type="KEGG" id="mgk:FSB76_06615"/>
<feature type="signal peptide" evidence="1">
    <location>
        <begin position="1"/>
        <end position="20"/>
    </location>
</feature>
<dbReference type="AlphaFoldDB" id="A0A5B8VYB8"/>
<evidence type="ECO:0000313" key="3">
    <source>
        <dbReference type="Proteomes" id="UP000321362"/>
    </source>
</evidence>
<dbReference type="OrthoDB" id="793967at2"/>
<gene>
    <name evidence="2" type="ORF">FSB76_06615</name>
</gene>
<organism evidence="2 3">
    <name type="scientific">Mucilaginibacter ginsenosidivorax</name>
    <dbReference type="NCBI Taxonomy" id="862126"/>
    <lineage>
        <taxon>Bacteria</taxon>
        <taxon>Pseudomonadati</taxon>
        <taxon>Bacteroidota</taxon>
        <taxon>Sphingobacteriia</taxon>
        <taxon>Sphingobacteriales</taxon>
        <taxon>Sphingobacteriaceae</taxon>
        <taxon>Mucilaginibacter</taxon>
    </lineage>
</organism>
<keyword evidence="3" id="KW-1185">Reference proteome</keyword>
<dbReference type="RefSeq" id="WP_147052847.1">
    <property type="nucleotide sequence ID" value="NZ_CP042437.1"/>
</dbReference>
<protein>
    <recommendedName>
        <fullName evidence="4">Porin family protein</fullName>
    </recommendedName>
</protein>
<keyword evidence="1" id="KW-0732">Signal</keyword>
<evidence type="ECO:0008006" key="4">
    <source>
        <dbReference type="Google" id="ProtNLM"/>
    </source>
</evidence>
<evidence type="ECO:0000256" key="1">
    <source>
        <dbReference type="SAM" id="SignalP"/>
    </source>
</evidence>
<accession>A0A5B8VYB8</accession>
<proteinExistence type="predicted"/>
<reference evidence="2 3" key="1">
    <citation type="journal article" date="2013" name="J. Microbiol.">
        <title>Mucilaginibacter ginsenosidivorax sp. nov., with ginsenoside converting activity isolated from sediment.</title>
        <authorList>
            <person name="Kim J.K."/>
            <person name="Choi T.E."/>
            <person name="Liu Q.M."/>
            <person name="Park H.Y."/>
            <person name="Yi T.H."/>
            <person name="Yoon M.H."/>
            <person name="Kim S.C."/>
            <person name="Im W.T."/>
        </authorList>
    </citation>
    <scope>NUCLEOTIDE SEQUENCE [LARGE SCALE GENOMIC DNA]</scope>
    <source>
        <strain evidence="2 3">KHI28</strain>
    </source>
</reference>
<name>A0A5B8VYB8_9SPHI</name>
<feature type="chain" id="PRO_5022743235" description="Porin family protein" evidence="1">
    <location>
        <begin position="21"/>
        <end position="201"/>
    </location>
</feature>
<sequence length="201" mass="21931">MKKTLLALLVLTVAAFTAKAQTNDNRPPRVAVGFNLGATVGPHSNEYPIASGFGIKFEFPIKSTPVSIMASGAYTFMPSDAAYHNDRYNYNDSYNGDVHVASFAPLELGVRVYMDGNLFVEGNAGASFNLNESHSNYTSKKVALVIAPNIGYAFRFKASKKYGLDLSLGYETRPEDSQPHDFSNYGSYNQIAVHAVFSIGY</sequence>
<evidence type="ECO:0000313" key="2">
    <source>
        <dbReference type="EMBL" id="QEC75635.1"/>
    </source>
</evidence>